<comment type="caution">
    <text evidence="7">The sequence shown here is derived from an EMBL/GenBank/DDBJ whole genome shotgun (WGS) entry which is preliminary data.</text>
</comment>
<dbReference type="EMBL" id="JAPZVQ010000003">
    <property type="protein sequence ID" value="MDA1385036.1"/>
    <property type="molecule type" value="Genomic_DNA"/>
</dbReference>
<sequence length="159" mass="17138">MTDASNLSRIDRIAVSGTAAAAFITDPAGRVLLVKPTSRDEWGFTGGWVDRGETPHEGCAREIKEEIGLDLAIGDLLVLDWITDLGYLGEPLSFYVFDAGVVADPTLARPRPGEIEALGFFAPEEALARCGEFNRARLGLALKARRTGKTVYQPFSQAG</sequence>
<dbReference type="PANTHER" id="PTHR43046">
    <property type="entry name" value="GDP-MANNOSE MANNOSYL HYDROLASE"/>
    <property type="match status" value="1"/>
</dbReference>
<reference evidence="8 10" key="2">
    <citation type="submission" date="2023-07" db="EMBL/GenBank/DDBJ databases">
        <title>Sequencing the genomes of 1000 actinobacteria strains.</title>
        <authorList>
            <person name="Klenk H.-P."/>
        </authorList>
    </citation>
    <scope>NUCLEOTIDE SEQUENCE [LARGE SCALE GENOMIC DNA]</scope>
    <source>
        <strain evidence="8 10">DSM 44724</strain>
    </source>
</reference>
<dbReference type="PANTHER" id="PTHR43046:SF12">
    <property type="entry name" value="GDP-MANNOSE MANNOSYL HYDROLASE"/>
    <property type="match status" value="1"/>
</dbReference>
<evidence type="ECO:0000313" key="8">
    <source>
        <dbReference type="EMBL" id="MDR7337513.1"/>
    </source>
</evidence>
<evidence type="ECO:0000313" key="7">
    <source>
        <dbReference type="EMBL" id="MDA1385036.1"/>
    </source>
</evidence>
<protein>
    <submittedName>
        <fullName evidence="8">8-oxo-dGTP pyrophosphatase MutT (NUDIX family)</fullName>
    </submittedName>
    <submittedName>
        <fullName evidence="7">NUDIX hydrolase</fullName>
    </submittedName>
</protein>
<evidence type="ECO:0000259" key="6">
    <source>
        <dbReference type="PROSITE" id="PS51462"/>
    </source>
</evidence>
<accession>A0A9X3SXE9</accession>
<organism evidence="7 9">
    <name type="scientific">Glycomyces lechevalierae</name>
    <dbReference type="NCBI Taxonomy" id="256034"/>
    <lineage>
        <taxon>Bacteria</taxon>
        <taxon>Bacillati</taxon>
        <taxon>Actinomycetota</taxon>
        <taxon>Actinomycetes</taxon>
        <taxon>Glycomycetales</taxon>
        <taxon>Glycomycetaceae</taxon>
        <taxon>Glycomyces</taxon>
    </lineage>
</organism>
<evidence type="ECO:0000256" key="5">
    <source>
        <dbReference type="RuleBase" id="RU003476"/>
    </source>
</evidence>
<keyword evidence="4" id="KW-0460">Magnesium</keyword>
<dbReference type="RefSeq" id="WP_270121491.1">
    <property type="nucleotide sequence ID" value="NZ_BAAAOM010000002.1"/>
</dbReference>
<dbReference type="PROSITE" id="PS51462">
    <property type="entry name" value="NUDIX"/>
    <property type="match status" value="1"/>
</dbReference>
<dbReference type="Gene3D" id="3.90.79.10">
    <property type="entry name" value="Nucleoside Triphosphate Pyrophosphohydrolase"/>
    <property type="match status" value="1"/>
</dbReference>
<dbReference type="EMBL" id="JAVDYD010000001">
    <property type="protein sequence ID" value="MDR7337513.1"/>
    <property type="molecule type" value="Genomic_DNA"/>
</dbReference>
<gene>
    <name evidence="8" type="ORF">J2S69_001232</name>
    <name evidence="7" type="ORF">O2L01_08570</name>
</gene>
<dbReference type="PROSITE" id="PS00893">
    <property type="entry name" value="NUDIX_BOX"/>
    <property type="match status" value="1"/>
</dbReference>
<dbReference type="InterPro" id="IPR000086">
    <property type="entry name" value="NUDIX_hydrolase_dom"/>
</dbReference>
<dbReference type="InterPro" id="IPR020084">
    <property type="entry name" value="NUDIX_hydrolase_CS"/>
</dbReference>
<dbReference type="CDD" id="cd18876">
    <property type="entry name" value="NUDIX_Hydrolase"/>
    <property type="match status" value="1"/>
</dbReference>
<dbReference type="GO" id="GO:0016787">
    <property type="term" value="F:hydrolase activity"/>
    <property type="evidence" value="ECO:0007669"/>
    <property type="project" value="UniProtKB-KW"/>
</dbReference>
<comment type="cofactor">
    <cofactor evidence="1">
        <name>Mg(2+)</name>
        <dbReference type="ChEBI" id="CHEBI:18420"/>
    </cofactor>
</comment>
<dbReference type="AlphaFoldDB" id="A0A9X3SXE9"/>
<proteinExistence type="inferred from homology"/>
<evidence type="ECO:0000313" key="10">
    <source>
        <dbReference type="Proteomes" id="UP001183604"/>
    </source>
</evidence>
<keyword evidence="3 5" id="KW-0378">Hydrolase</keyword>
<comment type="similarity">
    <text evidence="2 5">Belongs to the Nudix hydrolase family.</text>
</comment>
<evidence type="ECO:0000256" key="3">
    <source>
        <dbReference type="ARBA" id="ARBA00022801"/>
    </source>
</evidence>
<evidence type="ECO:0000313" key="9">
    <source>
        <dbReference type="Proteomes" id="UP001145799"/>
    </source>
</evidence>
<feature type="domain" description="Nudix hydrolase" evidence="6">
    <location>
        <begin position="15"/>
        <end position="143"/>
    </location>
</feature>
<dbReference type="Proteomes" id="UP001183604">
    <property type="component" value="Unassembled WGS sequence"/>
</dbReference>
<dbReference type="Proteomes" id="UP001145799">
    <property type="component" value="Unassembled WGS sequence"/>
</dbReference>
<evidence type="ECO:0000256" key="4">
    <source>
        <dbReference type="ARBA" id="ARBA00022842"/>
    </source>
</evidence>
<dbReference type="PRINTS" id="PR00502">
    <property type="entry name" value="NUDIXFAMILY"/>
</dbReference>
<keyword evidence="10" id="KW-1185">Reference proteome</keyword>
<reference evidence="7" key="1">
    <citation type="submission" date="2022-12" db="EMBL/GenBank/DDBJ databases">
        <title>Gycomyces niveus sp.nov., a novel actinomycete isolated from soil in Shouguang.</title>
        <authorList>
            <person name="Yang X."/>
        </authorList>
    </citation>
    <scope>NUCLEOTIDE SEQUENCE</scope>
    <source>
        <strain evidence="7">DSM 44724</strain>
    </source>
</reference>
<dbReference type="InterPro" id="IPR015797">
    <property type="entry name" value="NUDIX_hydrolase-like_dom_sf"/>
</dbReference>
<dbReference type="SUPFAM" id="SSF55811">
    <property type="entry name" value="Nudix"/>
    <property type="match status" value="1"/>
</dbReference>
<evidence type="ECO:0000256" key="1">
    <source>
        <dbReference type="ARBA" id="ARBA00001946"/>
    </source>
</evidence>
<name>A0A9X3SXE9_9ACTN</name>
<dbReference type="Pfam" id="PF00293">
    <property type="entry name" value="NUDIX"/>
    <property type="match status" value="1"/>
</dbReference>
<evidence type="ECO:0000256" key="2">
    <source>
        <dbReference type="ARBA" id="ARBA00005582"/>
    </source>
</evidence>
<dbReference type="InterPro" id="IPR020476">
    <property type="entry name" value="Nudix_hydrolase"/>
</dbReference>